<accession>A0A816V9B4</accession>
<evidence type="ECO:0000256" key="6">
    <source>
        <dbReference type="ARBA" id="ARBA00022729"/>
    </source>
</evidence>
<dbReference type="GO" id="GO:0034220">
    <property type="term" value="P:monoatomic ion transmembrane transport"/>
    <property type="evidence" value="ECO:0007669"/>
    <property type="project" value="UniProtKB-KW"/>
</dbReference>
<comment type="subcellular location">
    <subcellularLocation>
        <location evidence="1">Cell membrane</location>
        <topology evidence="1">Single-pass membrane protein</topology>
    </subcellularLocation>
</comment>
<dbReference type="PANTHER" id="PTHR46473">
    <property type="entry name" value="GH08155P"/>
    <property type="match status" value="1"/>
</dbReference>
<evidence type="ECO:0000256" key="11">
    <source>
        <dbReference type="ARBA" id="ARBA00023157"/>
    </source>
</evidence>
<evidence type="ECO:0000313" key="14">
    <source>
        <dbReference type="EMBL" id="CAF1258278.1"/>
    </source>
</evidence>
<evidence type="ECO:0000313" key="16">
    <source>
        <dbReference type="Proteomes" id="UP000663887"/>
    </source>
</evidence>
<keyword evidence="3" id="KW-1003">Cell membrane</keyword>
<dbReference type="PANTHER" id="PTHR46473:SF10">
    <property type="entry name" value="LD45603P-RELATED"/>
    <property type="match status" value="1"/>
</dbReference>
<keyword evidence="10" id="KW-0472">Membrane</keyword>
<keyword evidence="4" id="KW-0433">Leucine-rich repeat</keyword>
<dbReference type="Proteomes" id="UP000663887">
    <property type="component" value="Unassembled WGS sequence"/>
</dbReference>
<evidence type="ECO:0000256" key="2">
    <source>
        <dbReference type="ARBA" id="ARBA00022448"/>
    </source>
</evidence>
<dbReference type="Pfam" id="PF12799">
    <property type="entry name" value="LRR_4"/>
    <property type="match status" value="1"/>
</dbReference>
<evidence type="ECO:0000256" key="9">
    <source>
        <dbReference type="ARBA" id="ARBA00023065"/>
    </source>
</evidence>
<dbReference type="PROSITE" id="PS51450">
    <property type="entry name" value="LRR"/>
    <property type="match status" value="1"/>
</dbReference>
<keyword evidence="7" id="KW-0677">Repeat</keyword>
<organism evidence="15 16">
    <name type="scientific">Rotaria magnacalcarata</name>
    <dbReference type="NCBI Taxonomy" id="392030"/>
    <lineage>
        <taxon>Eukaryota</taxon>
        <taxon>Metazoa</taxon>
        <taxon>Spiralia</taxon>
        <taxon>Gnathifera</taxon>
        <taxon>Rotifera</taxon>
        <taxon>Eurotatoria</taxon>
        <taxon>Bdelloidea</taxon>
        <taxon>Philodinida</taxon>
        <taxon>Philodinidae</taxon>
        <taxon>Rotaria</taxon>
    </lineage>
</organism>
<dbReference type="EMBL" id="CAJNOW010000165">
    <property type="protein sequence ID" value="CAF1258278.1"/>
    <property type="molecule type" value="Genomic_DNA"/>
</dbReference>
<keyword evidence="8" id="KW-1133">Transmembrane helix</keyword>
<evidence type="ECO:0000256" key="1">
    <source>
        <dbReference type="ARBA" id="ARBA00004162"/>
    </source>
</evidence>
<keyword evidence="11" id="KW-1015">Disulfide bond</keyword>
<dbReference type="Proteomes" id="UP000663834">
    <property type="component" value="Unassembled WGS sequence"/>
</dbReference>
<evidence type="ECO:0000313" key="15">
    <source>
        <dbReference type="EMBL" id="CAF2121506.1"/>
    </source>
</evidence>
<evidence type="ECO:0000256" key="13">
    <source>
        <dbReference type="SAM" id="SignalP"/>
    </source>
</evidence>
<dbReference type="GO" id="GO:0005886">
    <property type="term" value="C:plasma membrane"/>
    <property type="evidence" value="ECO:0007669"/>
    <property type="project" value="UniProtKB-SubCell"/>
</dbReference>
<gene>
    <name evidence="14" type="ORF">KQP761_LOCUS2652</name>
    <name evidence="15" type="ORF">XDN619_LOCUS22808</name>
</gene>
<sequence>MCKVRQLLIFLSCLFTSTNSTNVSSCISNTPCKCLLTEDSFTLLNCSYSLPDLPIFNSNTSLNITKIIARHALIRWPLHLCSYSNIEILDLSGSYLDAQYMDLSCVSQLLFLNLSNTQIRKIPNFRRYGLKNLQTLDLSNNQIEVLDGSLLRSLNNLVTLNVENNPLKYIDYFDYILGLSSLESINLMSSSSTLTTKKQLSAIQWTNLAHKWNSSNKYFSIRTNTFSLQSIFPNPDQFQMIPLDSMKIIFQTLSNSTFTTLFSTPPCNCVHLRNYQRVFSFTYYNKNLSPLYQTTTCILPNGIIHARLFDYRTFVDLNFHVQF</sequence>
<dbReference type="SMART" id="SM00369">
    <property type="entry name" value="LRR_TYP"/>
    <property type="match status" value="3"/>
</dbReference>
<comment type="caution">
    <text evidence="15">The sequence shown here is derived from an EMBL/GenBank/DDBJ whole genome shotgun (WGS) entry which is preliminary data.</text>
</comment>
<dbReference type="InterPro" id="IPR025875">
    <property type="entry name" value="Leu-rich_rpt_4"/>
</dbReference>
<dbReference type="SUPFAM" id="SSF52058">
    <property type="entry name" value="L domain-like"/>
    <property type="match status" value="1"/>
</dbReference>
<feature type="signal peptide" evidence="13">
    <location>
        <begin position="1"/>
        <end position="20"/>
    </location>
</feature>
<dbReference type="InterPro" id="IPR003591">
    <property type="entry name" value="Leu-rich_rpt_typical-subtyp"/>
</dbReference>
<keyword evidence="6 13" id="KW-0732">Signal</keyword>
<proteinExistence type="predicted"/>
<evidence type="ECO:0000256" key="8">
    <source>
        <dbReference type="ARBA" id="ARBA00022989"/>
    </source>
</evidence>
<evidence type="ECO:0000256" key="10">
    <source>
        <dbReference type="ARBA" id="ARBA00023136"/>
    </source>
</evidence>
<evidence type="ECO:0000256" key="12">
    <source>
        <dbReference type="ARBA" id="ARBA00023303"/>
    </source>
</evidence>
<keyword evidence="12" id="KW-0407">Ion channel</keyword>
<evidence type="ECO:0000256" key="7">
    <source>
        <dbReference type="ARBA" id="ARBA00022737"/>
    </source>
</evidence>
<name>A0A816V9B4_9BILA</name>
<evidence type="ECO:0000256" key="5">
    <source>
        <dbReference type="ARBA" id="ARBA00022692"/>
    </source>
</evidence>
<evidence type="ECO:0000256" key="3">
    <source>
        <dbReference type="ARBA" id="ARBA00022475"/>
    </source>
</evidence>
<feature type="chain" id="PRO_5036230692" evidence="13">
    <location>
        <begin position="21"/>
        <end position="323"/>
    </location>
</feature>
<keyword evidence="9" id="KW-0406">Ion transport</keyword>
<keyword evidence="5" id="KW-0812">Transmembrane</keyword>
<evidence type="ECO:0000256" key="4">
    <source>
        <dbReference type="ARBA" id="ARBA00022614"/>
    </source>
</evidence>
<dbReference type="Gene3D" id="3.80.10.10">
    <property type="entry name" value="Ribonuclease Inhibitor"/>
    <property type="match status" value="1"/>
</dbReference>
<dbReference type="InterPro" id="IPR051432">
    <property type="entry name" value="KCNMA1_auxiliary"/>
</dbReference>
<dbReference type="OrthoDB" id="7451790at2759"/>
<protein>
    <submittedName>
        <fullName evidence="15">Uncharacterized protein</fullName>
    </submittedName>
</protein>
<dbReference type="InterPro" id="IPR001611">
    <property type="entry name" value="Leu-rich_rpt"/>
</dbReference>
<dbReference type="InterPro" id="IPR032675">
    <property type="entry name" value="LRR_dom_sf"/>
</dbReference>
<keyword evidence="2" id="KW-0813">Transport</keyword>
<dbReference type="EMBL" id="CAJNRG010010343">
    <property type="protein sequence ID" value="CAF2121506.1"/>
    <property type="molecule type" value="Genomic_DNA"/>
</dbReference>
<reference evidence="15" key="1">
    <citation type="submission" date="2021-02" db="EMBL/GenBank/DDBJ databases">
        <authorList>
            <person name="Nowell W R."/>
        </authorList>
    </citation>
    <scope>NUCLEOTIDE SEQUENCE</scope>
</reference>
<dbReference type="AlphaFoldDB" id="A0A816V9B4"/>